<dbReference type="InterPro" id="IPR002048">
    <property type="entry name" value="EF_hand_dom"/>
</dbReference>
<dbReference type="Gene3D" id="1.10.238.10">
    <property type="entry name" value="EF-hand"/>
    <property type="match status" value="1"/>
</dbReference>
<evidence type="ECO:0000313" key="3">
    <source>
        <dbReference type="Proteomes" id="UP000199028"/>
    </source>
</evidence>
<dbReference type="CDD" id="cd00051">
    <property type="entry name" value="EFh"/>
    <property type="match status" value="1"/>
</dbReference>
<reference evidence="3" key="1">
    <citation type="submission" date="2016-10" db="EMBL/GenBank/DDBJ databases">
        <authorList>
            <person name="Varghese N."/>
            <person name="Submissions S."/>
        </authorList>
    </citation>
    <scope>NUCLEOTIDE SEQUENCE [LARGE SCALE GENOMIC DNA]</scope>
    <source>
        <strain evidence="3">CGMCC 4.578</strain>
    </source>
</reference>
<dbReference type="SUPFAM" id="SSF47473">
    <property type="entry name" value="EF-hand"/>
    <property type="match status" value="1"/>
</dbReference>
<feature type="domain" description="EF-hand" evidence="1">
    <location>
        <begin position="9"/>
        <end position="44"/>
    </location>
</feature>
<dbReference type="Pfam" id="PF13499">
    <property type="entry name" value="EF-hand_7"/>
    <property type="match status" value="1"/>
</dbReference>
<accession>A0A1H9XWI4</accession>
<dbReference type="RefSeq" id="WP_090073029.1">
    <property type="nucleotide sequence ID" value="NZ_FOFT01000020.1"/>
</dbReference>
<dbReference type="PROSITE" id="PS50222">
    <property type="entry name" value="EF_HAND_2"/>
    <property type="match status" value="2"/>
</dbReference>
<protein>
    <submittedName>
        <fullName evidence="2">Ca2+-binding protein, EF-hand superfamily</fullName>
    </submittedName>
</protein>
<dbReference type="Proteomes" id="UP000199028">
    <property type="component" value="Unassembled WGS sequence"/>
</dbReference>
<dbReference type="OrthoDB" id="7356823at2"/>
<gene>
    <name evidence="2" type="ORF">SAMN05216195_120173</name>
</gene>
<keyword evidence="3" id="KW-1185">Reference proteome</keyword>
<dbReference type="EMBL" id="FOFT01000020">
    <property type="protein sequence ID" value="SES50542.1"/>
    <property type="molecule type" value="Genomic_DNA"/>
</dbReference>
<feature type="domain" description="EF-hand" evidence="1">
    <location>
        <begin position="138"/>
        <end position="173"/>
    </location>
</feature>
<organism evidence="2 3">
    <name type="scientific">Lentzea flaviverrucosa</name>
    <dbReference type="NCBI Taxonomy" id="200379"/>
    <lineage>
        <taxon>Bacteria</taxon>
        <taxon>Bacillati</taxon>
        <taxon>Actinomycetota</taxon>
        <taxon>Actinomycetes</taxon>
        <taxon>Pseudonocardiales</taxon>
        <taxon>Pseudonocardiaceae</taxon>
        <taxon>Lentzea</taxon>
    </lineage>
</organism>
<dbReference type="AlphaFoldDB" id="A0A1H9XWI4"/>
<proteinExistence type="predicted"/>
<name>A0A1H9XWI4_9PSEU</name>
<dbReference type="PROSITE" id="PS00018">
    <property type="entry name" value="EF_HAND_1"/>
    <property type="match status" value="2"/>
</dbReference>
<dbReference type="SMART" id="SM00054">
    <property type="entry name" value="EFh"/>
    <property type="match status" value="3"/>
</dbReference>
<evidence type="ECO:0000259" key="1">
    <source>
        <dbReference type="PROSITE" id="PS50222"/>
    </source>
</evidence>
<dbReference type="InterPro" id="IPR018247">
    <property type="entry name" value="EF_Hand_1_Ca_BS"/>
</dbReference>
<dbReference type="InterPro" id="IPR011992">
    <property type="entry name" value="EF-hand-dom_pair"/>
</dbReference>
<evidence type="ECO:0000313" key="2">
    <source>
        <dbReference type="EMBL" id="SES50542.1"/>
    </source>
</evidence>
<dbReference type="GO" id="GO:0005509">
    <property type="term" value="F:calcium ion binding"/>
    <property type="evidence" value="ECO:0007669"/>
    <property type="project" value="InterPro"/>
</dbReference>
<sequence length="182" mass="19676">MTAATTSAAKNDRLKKRFEKWDVNHNGRIEKSDYEAEARRIINAFGEDSASPQARALIDAFTSMFEYLATKAGVGPNGAMSEGQFIEVAEAQIFQDGDSGFNRVVRPTIAAIVGMCDTDGDGEVSPAEFGKWLKAVGVESSAADEAFRKIDANGNGKLTVDELVLAVRDYHMGRLDVPLLGK</sequence>